<dbReference type="GO" id="GO:0071555">
    <property type="term" value="P:cell wall organization"/>
    <property type="evidence" value="ECO:0007669"/>
    <property type="project" value="UniProtKB-UniRule"/>
</dbReference>
<evidence type="ECO:0000313" key="12">
    <source>
        <dbReference type="Proteomes" id="UP000019494"/>
    </source>
</evidence>
<feature type="compositionally biased region" description="Low complexity" evidence="8">
    <location>
        <begin position="33"/>
        <end position="48"/>
    </location>
</feature>
<dbReference type="AlphaFoldDB" id="W9GJR9"/>
<feature type="domain" description="L,D-TPase catalytic" evidence="10">
    <location>
        <begin position="247"/>
        <end position="373"/>
    </location>
</feature>
<evidence type="ECO:0000256" key="2">
    <source>
        <dbReference type="ARBA" id="ARBA00022679"/>
    </source>
</evidence>
<comment type="pathway">
    <text evidence="1 7">Cell wall biogenesis; peptidoglycan biosynthesis.</text>
</comment>
<evidence type="ECO:0000256" key="7">
    <source>
        <dbReference type="PROSITE-ProRule" id="PRU01373"/>
    </source>
</evidence>
<keyword evidence="9" id="KW-0732">Signal</keyword>
<accession>W9GJR9</accession>
<evidence type="ECO:0000256" key="5">
    <source>
        <dbReference type="ARBA" id="ARBA00023315"/>
    </source>
</evidence>
<dbReference type="InterPro" id="IPR041280">
    <property type="entry name" value="Big_10"/>
</dbReference>
<keyword evidence="6 7" id="KW-0961">Cell wall biogenesis/degradation</keyword>
<feature type="chain" id="PRO_5004921104" description="L,D-TPase catalytic domain-containing protein" evidence="9">
    <location>
        <begin position="23"/>
        <end position="401"/>
    </location>
</feature>
<keyword evidence="5" id="KW-0012">Acyltransferase</keyword>
<dbReference type="EMBL" id="AWQS01000154">
    <property type="protein sequence ID" value="EWT05038.1"/>
    <property type="molecule type" value="Genomic_DNA"/>
</dbReference>
<evidence type="ECO:0000256" key="4">
    <source>
        <dbReference type="ARBA" id="ARBA00022984"/>
    </source>
</evidence>
<dbReference type="Pfam" id="PF03734">
    <property type="entry name" value="YkuD"/>
    <property type="match status" value="1"/>
</dbReference>
<name>W9GJR9_9MICO</name>
<dbReference type="Gene3D" id="2.60.40.3710">
    <property type="match status" value="1"/>
</dbReference>
<keyword evidence="4 7" id="KW-0573">Peptidoglycan synthesis</keyword>
<evidence type="ECO:0000259" key="10">
    <source>
        <dbReference type="PROSITE" id="PS52029"/>
    </source>
</evidence>
<sequence>MAAGLAILAMVGLSGCNATANAGGKATATRSAAAAPATSSTPTPTTPAVSWVTDPKDESTAVPVSTRVTAKTEHGDLTSVSMTYKSKKGNVVPAEGWLESGVWTAKDLLEPGVTYTLKMNATDEAGDKTTREQTFTTQDLTLDDQIAVTVTPGDGQVVGIGMPVIVTFDLPVKDRATFEKHMKVTSSPAQAGSWYWLSDREVHWRPKSYWQPGTKVHVEANLNGVPAGNGRYGQWTRTSDFTVGRSVIAKVNLKTDMMDVYISGKKVRTIPVTGGRPGLETRSGVKVIMAKVTNIVMKAETIGFRKGDKNWYEDTPVKYALQLTHSGEFLHTAPWSVASQGRANVSHGCTGMSDANGAWVYQNFKIGDVVETTGTKKPMTMGNGYADWNLGWASYQKGSAL</sequence>
<dbReference type="SUPFAM" id="SSF141523">
    <property type="entry name" value="L,D-transpeptidase catalytic domain-like"/>
    <property type="match status" value="1"/>
</dbReference>
<dbReference type="InterPro" id="IPR050979">
    <property type="entry name" value="LD-transpeptidase"/>
</dbReference>
<dbReference type="GO" id="GO:0005576">
    <property type="term" value="C:extracellular region"/>
    <property type="evidence" value="ECO:0007669"/>
    <property type="project" value="TreeGrafter"/>
</dbReference>
<dbReference type="Gene3D" id="2.40.440.10">
    <property type="entry name" value="L,D-transpeptidase catalytic domain-like"/>
    <property type="match status" value="1"/>
</dbReference>
<keyword evidence="3 7" id="KW-0133">Cell shape</keyword>
<dbReference type="PANTHER" id="PTHR30582:SF2">
    <property type="entry name" value="L,D-TRANSPEPTIDASE YCIB-RELATED"/>
    <property type="match status" value="1"/>
</dbReference>
<dbReference type="Pfam" id="PF17964">
    <property type="entry name" value="Big_10"/>
    <property type="match status" value="1"/>
</dbReference>
<dbReference type="CDD" id="cd13432">
    <property type="entry name" value="LDT_IgD_like_2"/>
    <property type="match status" value="1"/>
</dbReference>
<dbReference type="GO" id="GO:0071972">
    <property type="term" value="F:peptidoglycan L,D-transpeptidase activity"/>
    <property type="evidence" value="ECO:0007669"/>
    <property type="project" value="TreeGrafter"/>
</dbReference>
<organism evidence="11 12">
    <name type="scientific">Intrasporangium chromatireducens Q5-1</name>
    <dbReference type="NCBI Taxonomy" id="584657"/>
    <lineage>
        <taxon>Bacteria</taxon>
        <taxon>Bacillati</taxon>
        <taxon>Actinomycetota</taxon>
        <taxon>Actinomycetes</taxon>
        <taxon>Micrococcales</taxon>
        <taxon>Intrasporangiaceae</taxon>
        <taxon>Intrasporangium</taxon>
    </lineage>
</organism>
<feature type="active site" description="Nucleophile" evidence="7">
    <location>
        <position position="349"/>
    </location>
</feature>
<reference evidence="12" key="1">
    <citation type="submission" date="2013-08" db="EMBL/GenBank/DDBJ databases">
        <title>Intrasporangium oryzae NRRL B-24470.</title>
        <authorList>
            <person name="Liu H."/>
            <person name="Wang G."/>
        </authorList>
    </citation>
    <scope>NUCLEOTIDE SEQUENCE [LARGE SCALE GENOMIC DNA]</scope>
    <source>
        <strain evidence="12">Q5-1</strain>
    </source>
</reference>
<dbReference type="GO" id="GO:0016746">
    <property type="term" value="F:acyltransferase activity"/>
    <property type="evidence" value="ECO:0007669"/>
    <property type="project" value="UniProtKB-KW"/>
</dbReference>
<dbReference type="InterPro" id="IPR038063">
    <property type="entry name" value="Transpep_catalytic_dom"/>
</dbReference>
<feature type="active site" description="Proton donor/acceptor" evidence="7">
    <location>
        <position position="331"/>
    </location>
</feature>
<evidence type="ECO:0000256" key="8">
    <source>
        <dbReference type="SAM" id="MobiDB-lite"/>
    </source>
</evidence>
<dbReference type="PATRIC" id="fig|584657.3.peg.3081"/>
<dbReference type="GO" id="GO:0018104">
    <property type="term" value="P:peptidoglycan-protein cross-linking"/>
    <property type="evidence" value="ECO:0007669"/>
    <property type="project" value="TreeGrafter"/>
</dbReference>
<dbReference type="Proteomes" id="UP000019494">
    <property type="component" value="Unassembled WGS sequence"/>
</dbReference>
<evidence type="ECO:0000313" key="11">
    <source>
        <dbReference type="EMBL" id="EWT05038.1"/>
    </source>
</evidence>
<gene>
    <name evidence="11" type="ORF">N864_07720</name>
</gene>
<dbReference type="PROSITE" id="PS52029">
    <property type="entry name" value="LD_TPASE"/>
    <property type="match status" value="1"/>
</dbReference>
<evidence type="ECO:0000256" key="1">
    <source>
        <dbReference type="ARBA" id="ARBA00004752"/>
    </source>
</evidence>
<dbReference type="PANTHER" id="PTHR30582">
    <property type="entry name" value="L,D-TRANSPEPTIDASE"/>
    <property type="match status" value="1"/>
</dbReference>
<dbReference type="UniPathway" id="UPA00219"/>
<keyword evidence="2" id="KW-0808">Transferase</keyword>
<evidence type="ECO:0000256" key="9">
    <source>
        <dbReference type="SAM" id="SignalP"/>
    </source>
</evidence>
<feature type="signal peptide" evidence="9">
    <location>
        <begin position="1"/>
        <end position="22"/>
    </location>
</feature>
<dbReference type="InterPro" id="IPR005490">
    <property type="entry name" value="LD_TPept_cat_dom"/>
</dbReference>
<comment type="caution">
    <text evidence="11">The sequence shown here is derived from an EMBL/GenBank/DDBJ whole genome shotgun (WGS) entry which is preliminary data.</text>
</comment>
<dbReference type="Gene3D" id="2.60.40.3780">
    <property type="match status" value="1"/>
</dbReference>
<feature type="region of interest" description="Disordered" evidence="8">
    <location>
        <begin position="33"/>
        <end position="64"/>
    </location>
</feature>
<dbReference type="CDD" id="cd16913">
    <property type="entry name" value="YkuD_like"/>
    <property type="match status" value="1"/>
</dbReference>
<evidence type="ECO:0000256" key="3">
    <source>
        <dbReference type="ARBA" id="ARBA00022960"/>
    </source>
</evidence>
<dbReference type="GO" id="GO:0008360">
    <property type="term" value="P:regulation of cell shape"/>
    <property type="evidence" value="ECO:0007669"/>
    <property type="project" value="UniProtKB-UniRule"/>
</dbReference>
<protein>
    <recommendedName>
        <fullName evidence="10">L,D-TPase catalytic domain-containing protein</fullName>
    </recommendedName>
</protein>
<evidence type="ECO:0000256" key="6">
    <source>
        <dbReference type="ARBA" id="ARBA00023316"/>
    </source>
</evidence>
<keyword evidence="12" id="KW-1185">Reference proteome</keyword>
<proteinExistence type="predicted"/>